<dbReference type="OrthoDB" id="145856at2759"/>
<feature type="non-terminal residue" evidence="1">
    <location>
        <position position="1"/>
    </location>
</feature>
<protein>
    <submittedName>
        <fullName evidence="1">Uncharacterized protein</fullName>
    </submittedName>
</protein>
<gene>
    <name evidence="1" type="ORF">L917_01588</name>
</gene>
<proteinExistence type="predicted"/>
<dbReference type="AlphaFoldDB" id="W2LWR6"/>
<dbReference type="EMBL" id="KI677582">
    <property type="protein sequence ID" value="ETM01862.1"/>
    <property type="molecule type" value="Genomic_DNA"/>
</dbReference>
<dbReference type="Proteomes" id="UP000054423">
    <property type="component" value="Unassembled WGS sequence"/>
</dbReference>
<sequence length="139" mass="15134">PPPLLRLLRRYRIRIVEGDKGISLDAGVFDLLTTNAAYLKQDHSKRSRDELTGVINELGPEEGSFAFLLTYKYTKHAIEGSGNRVLQGIDLARIDVLEKANNAAPADITSAAFHCKVKAAWSSIITLSMAGMNGHAKNG</sequence>
<reference evidence="1" key="1">
    <citation type="submission" date="2013-11" db="EMBL/GenBank/DDBJ databases">
        <title>The Genome Sequence of Phytophthora parasitica CHvinca01.</title>
        <authorList>
            <consortium name="The Broad Institute Genomics Platform"/>
            <person name="Russ C."/>
            <person name="Tyler B."/>
            <person name="Panabieres F."/>
            <person name="Shan W."/>
            <person name="Tripathy S."/>
            <person name="Grunwald N."/>
            <person name="Machado M."/>
            <person name="Johnson C.S."/>
            <person name="Arredondo F."/>
            <person name="Hong C."/>
            <person name="Coffey M."/>
            <person name="Young S.K."/>
            <person name="Zeng Q."/>
            <person name="Gargeya S."/>
            <person name="Fitzgerald M."/>
            <person name="Abouelleil A."/>
            <person name="Alvarado L."/>
            <person name="Chapman S.B."/>
            <person name="Gainer-Dewar J."/>
            <person name="Goldberg J."/>
            <person name="Griggs A."/>
            <person name="Gujja S."/>
            <person name="Hansen M."/>
            <person name="Howarth C."/>
            <person name="Imamovic A."/>
            <person name="Ireland A."/>
            <person name="Larimer J."/>
            <person name="McCowan C."/>
            <person name="Murphy C."/>
            <person name="Pearson M."/>
            <person name="Poon T.W."/>
            <person name="Priest M."/>
            <person name="Roberts A."/>
            <person name="Saif S."/>
            <person name="Shea T."/>
            <person name="Sykes S."/>
            <person name="Wortman J."/>
            <person name="Nusbaum C."/>
            <person name="Birren B."/>
        </authorList>
    </citation>
    <scope>NUCLEOTIDE SEQUENCE [LARGE SCALE GENOMIC DNA]</scope>
    <source>
        <strain evidence="1">CHvinca01</strain>
    </source>
</reference>
<organism evidence="1">
    <name type="scientific">Phytophthora nicotianae</name>
    <name type="common">Potato buckeye rot agent</name>
    <name type="synonym">Phytophthora parasitica</name>
    <dbReference type="NCBI Taxonomy" id="4792"/>
    <lineage>
        <taxon>Eukaryota</taxon>
        <taxon>Sar</taxon>
        <taxon>Stramenopiles</taxon>
        <taxon>Oomycota</taxon>
        <taxon>Peronosporomycetes</taxon>
        <taxon>Peronosporales</taxon>
        <taxon>Peronosporaceae</taxon>
        <taxon>Phytophthora</taxon>
    </lineage>
</organism>
<accession>W2LWR6</accession>
<name>W2LWR6_PHYNI</name>
<evidence type="ECO:0000313" key="1">
    <source>
        <dbReference type="EMBL" id="ETM01862.1"/>
    </source>
</evidence>